<dbReference type="AlphaFoldDB" id="A0A504YDS9"/>
<protein>
    <submittedName>
        <fullName evidence="2">Uncharacterized protein</fullName>
    </submittedName>
</protein>
<evidence type="ECO:0000313" key="3">
    <source>
        <dbReference type="Proteomes" id="UP000316759"/>
    </source>
</evidence>
<gene>
    <name evidence="2" type="ORF">FGIG_11897</name>
</gene>
<keyword evidence="3" id="KW-1185">Reference proteome</keyword>
<proteinExistence type="predicted"/>
<sequence length="222" mass="25000">MSIYIFSRDDTSFTETNSHLSHFLITTAVQETTTSNQTTSSYPTSTLTVQQQQPQRQQQQQQQPQQNNYHVNEIPFTPVVNGTSVSKKAAVSYSPSVGNMVPSPVTSMNGVDSGEDVNECSHIRTRLDPMRIDLNCPSFRRIEAMILSDPRVVQSRDWTAYTQANEWTRATCSLMSALFTSDEMAQCTVLGRGIKEPRQRLPVDKALYIVGKISYTHFLLQL</sequence>
<feature type="region of interest" description="Disordered" evidence="1">
    <location>
        <begin position="34"/>
        <end position="66"/>
    </location>
</feature>
<dbReference type="EMBL" id="SUNJ01012017">
    <property type="protein sequence ID" value="TPP58435.1"/>
    <property type="molecule type" value="Genomic_DNA"/>
</dbReference>
<evidence type="ECO:0000256" key="1">
    <source>
        <dbReference type="SAM" id="MobiDB-lite"/>
    </source>
</evidence>
<evidence type="ECO:0000313" key="2">
    <source>
        <dbReference type="EMBL" id="TPP58435.1"/>
    </source>
</evidence>
<comment type="caution">
    <text evidence="2">The sequence shown here is derived from an EMBL/GenBank/DDBJ whole genome shotgun (WGS) entry which is preliminary data.</text>
</comment>
<organism evidence="2 3">
    <name type="scientific">Fasciola gigantica</name>
    <name type="common">Giant liver fluke</name>
    <dbReference type="NCBI Taxonomy" id="46835"/>
    <lineage>
        <taxon>Eukaryota</taxon>
        <taxon>Metazoa</taxon>
        <taxon>Spiralia</taxon>
        <taxon>Lophotrochozoa</taxon>
        <taxon>Platyhelminthes</taxon>
        <taxon>Trematoda</taxon>
        <taxon>Digenea</taxon>
        <taxon>Plagiorchiida</taxon>
        <taxon>Echinostomata</taxon>
        <taxon>Echinostomatoidea</taxon>
        <taxon>Fasciolidae</taxon>
        <taxon>Fasciola</taxon>
    </lineage>
</organism>
<dbReference type="Proteomes" id="UP000316759">
    <property type="component" value="Unassembled WGS sequence"/>
</dbReference>
<dbReference type="OrthoDB" id="6287175at2759"/>
<name>A0A504YDS9_FASGI</name>
<reference evidence="2 3" key="1">
    <citation type="submission" date="2019-04" db="EMBL/GenBank/DDBJ databases">
        <title>Annotation for the trematode Fasciola gigantica.</title>
        <authorList>
            <person name="Choi Y.-J."/>
        </authorList>
    </citation>
    <scope>NUCLEOTIDE SEQUENCE [LARGE SCALE GENOMIC DNA]</scope>
    <source>
        <strain evidence="2">Uganda_cow_1</strain>
    </source>
</reference>
<accession>A0A504YDS9</accession>